<protein>
    <submittedName>
        <fullName evidence="1">Uncharacterized protein</fullName>
    </submittedName>
</protein>
<keyword evidence="2" id="KW-1185">Reference proteome</keyword>
<accession>A0ABP9X0N6</accession>
<name>A0ABP9X0N6_9CHLR</name>
<dbReference type="EMBL" id="BAABRU010000009">
    <property type="protein sequence ID" value="GAA5528889.1"/>
    <property type="molecule type" value="Genomic_DNA"/>
</dbReference>
<comment type="caution">
    <text evidence="1">The sequence shown here is derived from an EMBL/GenBank/DDBJ whole genome shotgun (WGS) entry which is preliminary data.</text>
</comment>
<sequence length="127" mass="14959">MFQTFLSADLTDQYYILQACIDFEPSLIVSQTHTVLKTLLAILDRPYAAAPELGLVGIDCVRLTHKNLTIKLCFNYVDYDEYQHHQRVNFVFHLLAIIDQQFPLDQNQFYSILKFWLDAYQTEYLDD</sequence>
<proteinExistence type="predicted"/>
<evidence type="ECO:0000313" key="2">
    <source>
        <dbReference type="Proteomes" id="UP001428290"/>
    </source>
</evidence>
<dbReference type="RefSeq" id="WP_345722507.1">
    <property type="nucleotide sequence ID" value="NZ_BAABRU010000009.1"/>
</dbReference>
<reference evidence="1 2" key="1">
    <citation type="submission" date="2024-02" db="EMBL/GenBank/DDBJ databases">
        <title>Herpetosiphon gulosus NBRC 112829.</title>
        <authorList>
            <person name="Ichikawa N."/>
            <person name="Katano-Makiyama Y."/>
            <person name="Hidaka K."/>
        </authorList>
    </citation>
    <scope>NUCLEOTIDE SEQUENCE [LARGE SCALE GENOMIC DNA]</scope>
    <source>
        <strain evidence="1 2">NBRC 112829</strain>
    </source>
</reference>
<gene>
    <name evidence="1" type="ORF">Hgul01_02692</name>
</gene>
<organism evidence="1 2">
    <name type="scientific">Herpetosiphon gulosus</name>
    <dbReference type="NCBI Taxonomy" id="1973496"/>
    <lineage>
        <taxon>Bacteria</taxon>
        <taxon>Bacillati</taxon>
        <taxon>Chloroflexota</taxon>
        <taxon>Chloroflexia</taxon>
        <taxon>Herpetosiphonales</taxon>
        <taxon>Herpetosiphonaceae</taxon>
        <taxon>Herpetosiphon</taxon>
    </lineage>
</organism>
<evidence type="ECO:0000313" key="1">
    <source>
        <dbReference type="EMBL" id="GAA5528889.1"/>
    </source>
</evidence>
<dbReference type="Proteomes" id="UP001428290">
    <property type="component" value="Unassembled WGS sequence"/>
</dbReference>